<feature type="transmembrane region" description="Helical" evidence="1">
    <location>
        <begin position="6"/>
        <end position="25"/>
    </location>
</feature>
<keyword evidence="1" id="KW-1133">Transmembrane helix</keyword>
<evidence type="ECO:0000256" key="1">
    <source>
        <dbReference type="SAM" id="Phobius"/>
    </source>
</evidence>
<name>A0A9D1THB1_9FIRM</name>
<dbReference type="Proteomes" id="UP000886814">
    <property type="component" value="Unassembled WGS sequence"/>
</dbReference>
<gene>
    <name evidence="2" type="ORF">H9747_12840</name>
</gene>
<accession>A0A9D1THB1</accession>
<organism evidence="2 3">
    <name type="scientific">Candidatus Blautia stercorigallinarum</name>
    <dbReference type="NCBI Taxonomy" id="2838501"/>
    <lineage>
        <taxon>Bacteria</taxon>
        <taxon>Bacillati</taxon>
        <taxon>Bacillota</taxon>
        <taxon>Clostridia</taxon>
        <taxon>Lachnospirales</taxon>
        <taxon>Lachnospiraceae</taxon>
        <taxon>Blautia</taxon>
    </lineage>
</organism>
<comment type="caution">
    <text evidence="2">The sequence shown here is derived from an EMBL/GenBank/DDBJ whole genome shotgun (WGS) entry which is preliminary data.</text>
</comment>
<evidence type="ECO:0000313" key="2">
    <source>
        <dbReference type="EMBL" id="HIV39856.1"/>
    </source>
</evidence>
<protein>
    <submittedName>
        <fullName evidence="2">DUF1287 domain-containing protein</fullName>
    </submittedName>
</protein>
<keyword evidence="1" id="KW-0472">Membrane</keyword>
<dbReference type="InterPro" id="IPR009706">
    <property type="entry name" value="DUF1287"/>
</dbReference>
<reference evidence="2" key="1">
    <citation type="journal article" date="2021" name="PeerJ">
        <title>Extensive microbial diversity within the chicken gut microbiome revealed by metagenomics and culture.</title>
        <authorList>
            <person name="Gilroy R."/>
            <person name="Ravi A."/>
            <person name="Getino M."/>
            <person name="Pursley I."/>
            <person name="Horton D.L."/>
            <person name="Alikhan N.F."/>
            <person name="Baker D."/>
            <person name="Gharbi K."/>
            <person name="Hall N."/>
            <person name="Watson M."/>
            <person name="Adriaenssens E.M."/>
            <person name="Foster-Nyarko E."/>
            <person name="Jarju S."/>
            <person name="Secka A."/>
            <person name="Antonio M."/>
            <person name="Oren A."/>
            <person name="Chaudhuri R.R."/>
            <person name="La Ragione R."/>
            <person name="Hildebrand F."/>
            <person name="Pallen M.J."/>
        </authorList>
    </citation>
    <scope>NUCLEOTIDE SEQUENCE</scope>
    <source>
        <strain evidence="2">CHK195-9823</strain>
    </source>
</reference>
<proteinExistence type="predicted"/>
<dbReference type="Pfam" id="PF06940">
    <property type="entry name" value="DUF1287"/>
    <property type="match status" value="1"/>
</dbReference>
<evidence type="ECO:0000313" key="3">
    <source>
        <dbReference type="Proteomes" id="UP000886814"/>
    </source>
</evidence>
<dbReference type="EMBL" id="DXIQ01000090">
    <property type="protein sequence ID" value="HIV39856.1"/>
    <property type="molecule type" value="Genomic_DNA"/>
</dbReference>
<dbReference type="AlphaFoldDB" id="A0A9D1THB1"/>
<keyword evidence="1" id="KW-0812">Transmembrane</keyword>
<reference evidence="2" key="2">
    <citation type="submission" date="2021-04" db="EMBL/GenBank/DDBJ databases">
        <authorList>
            <person name="Gilroy R."/>
        </authorList>
    </citation>
    <scope>NUCLEOTIDE SEQUENCE</scope>
    <source>
        <strain evidence="2">CHK195-9823</strain>
    </source>
</reference>
<sequence length="219" mass="25212">MKKKIIIIFVICAAVILGIFLYIVFRYQNTSPERLPNKYSQVIPQVHSRIDMDGDGIDDQADILQSALDYVAAKPGYKSKYYQTGYPDDGYGVCTDVVAFALKAAVYDLMTLVDEDIKENPQDYDIDQPDKNIDFRRVKNLKVYFEHAAVSLTTDLSKIEEWQGGDIVIFQDHIGIVSDRRNENGVPYVIHHNSPWQKKYEQDILEKRDDLVGHYRISQ</sequence>